<sequence length="238" mass="27143">MSTFIKFDGKKSSDFGLKIINDIEFSSTSYDVETIEVPGRDGVLLKDNQRLKPVKREFPMKISTVERLSTSEVAISDWLNVKGWKELELSWDPDYIYLATFIESFSIKELLRNFGEVKLDFLIHPIKFLKTGRNEIPLTNGMTLKNLGNVQSKPLIKIRGNGNGILTINGYQLSLESVQNELIIDMQKHLVYSGNLSAWDKITRNGKHRMPLFDVGNNRISWTGNFTMTAIPNWGVKL</sequence>
<protein>
    <submittedName>
        <fullName evidence="1">Distal tail protein</fullName>
    </submittedName>
</protein>
<name>A0A8S5MRH4_9CAUD</name>
<dbReference type="InterPro" id="IPR006520">
    <property type="entry name" value="Dit_BPSPP_N"/>
</dbReference>
<accession>A0A8S5MRH4</accession>
<organism evidence="1">
    <name type="scientific">Siphoviridae sp. ctHSm42</name>
    <dbReference type="NCBI Taxonomy" id="2826232"/>
    <lineage>
        <taxon>Viruses</taxon>
        <taxon>Duplodnaviria</taxon>
        <taxon>Heunggongvirae</taxon>
        <taxon>Uroviricota</taxon>
        <taxon>Caudoviricetes</taxon>
    </lineage>
</organism>
<reference evidence="1" key="1">
    <citation type="journal article" date="2021" name="Proc. Natl. Acad. Sci. U.S.A.">
        <title>A Catalog of Tens of Thousands of Viruses from Human Metagenomes Reveals Hidden Associations with Chronic Diseases.</title>
        <authorList>
            <person name="Tisza M.J."/>
            <person name="Buck C.B."/>
        </authorList>
    </citation>
    <scope>NUCLEOTIDE SEQUENCE</scope>
    <source>
        <strain evidence="1">CtHSm42</strain>
    </source>
</reference>
<evidence type="ECO:0000313" key="1">
    <source>
        <dbReference type="EMBL" id="DAD84571.1"/>
    </source>
</evidence>
<dbReference type="EMBL" id="BK014962">
    <property type="protein sequence ID" value="DAD84571.1"/>
    <property type="molecule type" value="Genomic_DNA"/>
</dbReference>
<dbReference type="NCBIfam" id="TIGR01633">
    <property type="entry name" value="phi3626_gp14_N"/>
    <property type="match status" value="1"/>
</dbReference>
<dbReference type="Gene3D" id="2.40.30.200">
    <property type="match status" value="1"/>
</dbReference>
<proteinExistence type="predicted"/>